<dbReference type="STRING" id="1182543.W9WE65"/>
<gene>
    <name evidence="2" type="ORF">A1O5_11621</name>
</gene>
<feature type="domain" description="Aminoglycoside phosphotransferase" evidence="1">
    <location>
        <begin position="9"/>
        <end position="236"/>
    </location>
</feature>
<organism evidence="2 3">
    <name type="scientific">Cladophialophora psammophila CBS 110553</name>
    <dbReference type="NCBI Taxonomy" id="1182543"/>
    <lineage>
        <taxon>Eukaryota</taxon>
        <taxon>Fungi</taxon>
        <taxon>Dikarya</taxon>
        <taxon>Ascomycota</taxon>
        <taxon>Pezizomycotina</taxon>
        <taxon>Eurotiomycetes</taxon>
        <taxon>Chaetothyriomycetidae</taxon>
        <taxon>Chaetothyriales</taxon>
        <taxon>Herpotrichiellaceae</taxon>
        <taxon>Cladophialophora</taxon>
    </lineage>
</organism>
<dbReference type="RefSeq" id="XP_007750383.1">
    <property type="nucleotide sequence ID" value="XM_007752193.1"/>
</dbReference>
<dbReference type="PANTHER" id="PTHR21310">
    <property type="entry name" value="AMINOGLYCOSIDE PHOSPHOTRANSFERASE-RELATED-RELATED"/>
    <property type="match status" value="1"/>
</dbReference>
<sequence>MQHENGRSEQLVVRKSNPTVAAPFLELPHEFTLLHCLQAAGFPCPRPIDLAVSPGGLDDTFYTMERLPGRIPGSYFEHVTLQTEVLLRLADVLAKLHNTPLESYRDFIKDCGVESVLNETVEQCYHRKMKELREYTGKVEHLPSPYVTWLFRWLENNIPKCTNSPVLCHGDFNFHNVLIGDDDSVTGVLDWECAEFGAPEQDLAYFQSHVSRHMEWDDFVEHYNKCGGRMIDLDWMKFCARYNTLRILLALIRKILDLQLGLSDDIRYLMIQLVFAPRVMELGMNDIRKVVVK</sequence>
<evidence type="ECO:0000259" key="1">
    <source>
        <dbReference type="Pfam" id="PF01636"/>
    </source>
</evidence>
<evidence type="ECO:0000313" key="3">
    <source>
        <dbReference type="Proteomes" id="UP000019471"/>
    </source>
</evidence>
<dbReference type="InterPro" id="IPR011009">
    <property type="entry name" value="Kinase-like_dom_sf"/>
</dbReference>
<dbReference type="Pfam" id="PF01636">
    <property type="entry name" value="APH"/>
    <property type="match status" value="1"/>
</dbReference>
<dbReference type="EMBL" id="AMGX01000027">
    <property type="protein sequence ID" value="EXJ63300.1"/>
    <property type="molecule type" value="Genomic_DNA"/>
</dbReference>
<comment type="caution">
    <text evidence="2">The sequence shown here is derived from an EMBL/GenBank/DDBJ whole genome shotgun (WGS) entry which is preliminary data.</text>
</comment>
<dbReference type="AlphaFoldDB" id="W9WE65"/>
<dbReference type="HOGENOM" id="CLU_949969_0_0_1"/>
<protein>
    <recommendedName>
        <fullName evidence="1">Aminoglycoside phosphotransferase domain-containing protein</fullName>
    </recommendedName>
</protein>
<dbReference type="CDD" id="cd05154">
    <property type="entry name" value="ACAD10_11_N-like"/>
    <property type="match status" value="1"/>
</dbReference>
<dbReference type="InterPro" id="IPR002575">
    <property type="entry name" value="Aminoglycoside_PTrfase"/>
</dbReference>
<reference evidence="2 3" key="1">
    <citation type="submission" date="2013-03" db="EMBL/GenBank/DDBJ databases">
        <title>The Genome Sequence of Cladophialophora psammophila CBS 110553.</title>
        <authorList>
            <consortium name="The Broad Institute Genomics Platform"/>
            <person name="Cuomo C."/>
            <person name="de Hoog S."/>
            <person name="Gorbushina A."/>
            <person name="Walker B."/>
            <person name="Young S.K."/>
            <person name="Zeng Q."/>
            <person name="Gargeya S."/>
            <person name="Fitzgerald M."/>
            <person name="Haas B."/>
            <person name="Abouelleil A."/>
            <person name="Allen A.W."/>
            <person name="Alvarado L."/>
            <person name="Arachchi H.M."/>
            <person name="Berlin A.M."/>
            <person name="Chapman S.B."/>
            <person name="Gainer-Dewar J."/>
            <person name="Goldberg J."/>
            <person name="Griggs A."/>
            <person name="Gujja S."/>
            <person name="Hansen M."/>
            <person name="Howarth C."/>
            <person name="Imamovic A."/>
            <person name="Ireland A."/>
            <person name="Larimer J."/>
            <person name="McCowan C."/>
            <person name="Murphy C."/>
            <person name="Pearson M."/>
            <person name="Poon T.W."/>
            <person name="Priest M."/>
            <person name="Roberts A."/>
            <person name="Saif S."/>
            <person name="Shea T."/>
            <person name="Sisk P."/>
            <person name="Sykes S."/>
            <person name="Wortman J."/>
            <person name="Nusbaum C."/>
            <person name="Birren B."/>
        </authorList>
    </citation>
    <scope>NUCLEOTIDE SEQUENCE [LARGE SCALE GENOMIC DNA]</scope>
    <source>
        <strain evidence="2 3">CBS 110553</strain>
    </source>
</reference>
<proteinExistence type="predicted"/>
<dbReference type="Gene3D" id="3.30.200.20">
    <property type="entry name" value="Phosphorylase Kinase, domain 1"/>
    <property type="match status" value="1"/>
</dbReference>
<keyword evidence="3" id="KW-1185">Reference proteome</keyword>
<dbReference type="OrthoDB" id="10003767at2759"/>
<dbReference type="InterPro" id="IPR041726">
    <property type="entry name" value="ACAD10_11_N"/>
</dbReference>
<dbReference type="Proteomes" id="UP000019471">
    <property type="component" value="Unassembled WGS sequence"/>
</dbReference>
<dbReference type="SUPFAM" id="SSF56112">
    <property type="entry name" value="Protein kinase-like (PK-like)"/>
    <property type="match status" value="1"/>
</dbReference>
<dbReference type="GeneID" id="19196310"/>
<dbReference type="Gene3D" id="3.90.1200.10">
    <property type="match status" value="1"/>
</dbReference>
<accession>W9WE65</accession>
<dbReference type="InterPro" id="IPR051678">
    <property type="entry name" value="AGP_Transferase"/>
</dbReference>
<evidence type="ECO:0000313" key="2">
    <source>
        <dbReference type="EMBL" id="EXJ63300.1"/>
    </source>
</evidence>
<name>W9WE65_9EURO</name>